<feature type="transmembrane region" description="Helical" evidence="7">
    <location>
        <begin position="155"/>
        <end position="179"/>
    </location>
</feature>
<sequence length="221" mass="24733">MIILPRRAVIRSDERPAEPFVAWAQQREAARLGMWLFLATEAMMFGSLIMVAWLYRLQHPDGVVEAVAGLHWQLATANTFILLTSSLLMTLALAVSEQGKALRLRRCLLGAALLGVLFLACKGVEYSLEYREGLLPGFAADSPLYLPSAHLFMNLYFIATALHGVHVLVAVGLGLWLYVRLAPDNLSERGARTRLEMVTLYWHLVDGIWILLFPTLYLVGR</sequence>
<accession>A0A423HNY1</accession>
<dbReference type="InterPro" id="IPR013833">
    <property type="entry name" value="Cyt_c_oxidase_su3_a-hlx"/>
</dbReference>
<name>A0A423HNY1_9PSED</name>
<comment type="subcellular location">
    <subcellularLocation>
        <location evidence="6">Cell membrane</location>
        <topology evidence="6">Multi-pass membrane protein</topology>
    </subcellularLocation>
    <subcellularLocation>
        <location evidence="1">Membrane</location>
        <topology evidence="1">Multi-pass membrane protein</topology>
    </subcellularLocation>
</comment>
<dbReference type="Pfam" id="PF00510">
    <property type="entry name" value="COX3"/>
    <property type="match status" value="1"/>
</dbReference>
<evidence type="ECO:0000256" key="4">
    <source>
        <dbReference type="ARBA" id="ARBA00022989"/>
    </source>
</evidence>
<dbReference type="PANTHER" id="PTHR11403:SF6">
    <property type="entry name" value="NITRIC OXIDE REDUCTASE SUBUNIT E"/>
    <property type="match status" value="1"/>
</dbReference>
<keyword evidence="4 7" id="KW-1133">Transmembrane helix</keyword>
<reference evidence="9 10" key="1">
    <citation type="submission" date="2016-10" db="EMBL/GenBank/DDBJ databases">
        <title>Comparative genome analysis of multiple Pseudomonas spp. focuses on biocontrol and plant growth promoting traits.</title>
        <authorList>
            <person name="Tao X.-Y."/>
            <person name="Taylor C.G."/>
        </authorList>
    </citation>
    <scope>NUCLEOTIDE SEQUENCE [LARGE SCALE GENOMIC DNA]</scope>
    <source>
        <strain evidence="9 10">36C6</strain>
    </source>
</reference>
<feature type="domain" description="Heme-copper oxidase subunit III family profile" evidence="8">
    <location>
        <begin position="1"/>
        <end position="221"/>
    </location>
</feature>
<dbReference type="InterPro" id="IPR035973">
    <property type="entry name" value="Cyt_c_oxidase_su3-like_sf"/>
</dbReference>
<dbReference type="PROSITE" id="PS50253">
    <property type="entry name" value="COX3"/>
    <property type="match status" value="1"/>
</dbReference>
<gene>
    <name evidence="9" type="ORF">BK662_15425</name>
</gene>
<proteinExistence type="inferred from homology"/>
<keyword evidence="5 7" id="KW-0472">Membrane</keyword>
<feature type="transmembrane region" description="Helical" evidence="7">
    <location>
        <begin position="75"/>
        <end position="95"/>
    </location>
</feature>
<dbReference type="InterPro" id="IPR024791">
    <property type="entry name" value="Cyt_c/ubiquinol_Oxase_su3"/>
</dbReference>
<evidence type="ECO:0000256" key="6">
    <source>
        <dbReference type="RuleBase" id="RU003376"/>
    </source>
</evidence>
<evidence type="ECO:0000256" key="3">
    <source>
        <dbReference type="ARBA" id="ARBA00022692"/>
    </source>
</evidence>
<protein>
    <submittedName>
        <fullName evidence="9">Cytochrome c oxidase polypeptide III</fullName>
    </submittedName>
</protein>
<evidence type="ECO:0000259" key="8">
    <source>
        <dbReference type="PROSITE" id="PS50253"/>
    </source>
</evidence>
<dbReference type="AlphaFoldDB" id="A0A423HNY1"/>
<dbReference type="GO" id="GO:0005886">
    <property type="term" value="C:plasma membrane"/>
    <property type="evidence" value="ECO:0007669"/>
    <property type="project" value="UniProtKB-SubCell"/>
</dbReference>
<feature type="transmembrane region" description="Helical" evidence="7">
    <location>
        <begin position="107"/>
        <end position="128"/>
    </location>
</feature>
<comment type="similarity">
    <text evidence="2 6">Belongs to the cytochrome c oxidase subunit 3 family.</text>
</comment>
<dbReference type="PANTHER" id="PTHR11403">
    <property type="entry name" value="CYTOCHROME C OXIDASE SUBUNIT III"/>
    <property type="match status" value="1"/>
</dbReference>
<organism evidence="9 10">
    <name type="scientific">Pseudomonas frederiksbergensis</name>
    <dbReference type="NCBI Taxonomy" id="104087"/>
    <lineage>
        <taxon>Bacteria</taxon>
        <taxon>Pseudomonadati</taxon>
        <taxon>Pseudomonadota</taxon>
        <taxon>Gammaproteobacteria</taxon>
        <taxon>Pseudomonadales</taxon>
        <taxon>Pseudomonadaceae</taxon>
        <taxon>Pseudomonas</taxon>
    </lineage>
</organism>
<dbReference type="SUPFAM" id="SSF81452">
    <property type="entry name" value="Cytochrome c oxidase subunit III-like"/>
    <property type="match status" value="1"/>
</dbReference>
<dbReference type="Proteomes" id="UP000284002">
    <property type="component" value="Unassembled WGS sequence"/>
</dbReference>
<keyword evidence="3 6" id="KW-0812">Transmembrane</keyword>
<dbReference type="InterPro" id="IPR000298">
    <property type="entry name" value="Cyt_c_oxidase-like_su3"/>
</dbReference>
<comment type="caution">
    <text evidence="9">The sequence shown here is derived from an EMBL/GenBank/DDBJ whole genome shotgun (WGS) entry which is preliminary data.</text>
</comment>
<dbReference type="EMBL" id="MOBM01000020">
    <property type="protein sequence ID" value="RON14890.1"/>
    <property type="molecule type" value="Genomic_DNA"/>
</dbReference>
<evidence type="ECO:0000256" key="7">
    <source>
        <dbReference type="SAM" id="Phobius"/>
    </source>
</evidence>
<feature type="transmembrane region" description="Helical" evidence="7">
    <location>
        <begin position="35"/>
        <end position="55"/>
    </location>
</feature>
<feature type="transmembrane region" description="Helical" evidence="7">
    <location>
        <begin position="200"/>
        <end position="219"/>
    </location>
</feature>
<evidence type="ECO:0000256" key="2">
    <source>
        <dbReference type="ARBA" id="ARBA00010581"/>
    </source>
</evidence>
<evidence type="ECO:0000256" key="5">
    <source>
        <dbReference type="ARBA" id="ARBA00023136"/>
    </source>
</evidence>
<dbReference type="Gene3D" id="1.20.120.80">
    <property type="entry name" value="Cytochrome c oxidase, subunit III, four-helix bundle"/>
    <property type="match status" value="1"/>
</dbReference>
<evidence type="ECO:0000313" key="10">
    <source>
        <dbReference type="Proteomes" id="UP000284002"/>
    </source>
</evidence>
<evidence type="ECO:0000313" key="9">
    <source>
        <dbReference type="EMBL" id="RON14890.1"/>
    </source>
</evidence>
<dbReference type="GO" id="GO:0004129">
    <property type="term" value="F:cytochrome-c oxidase activity"/>
    <property type="evidence" value="ECO:0007669"/>
    <property type="project" value="InterPro"/>
</dbReference>
<dbReference type="GO" id="GO:0019646">
    <property type="term" value="P:aerobic electron transport chain"/>
    <property type="evidence" value="ECO:0007669"/>
    <property type="project" value="InterPro"/>
</dbReference>
<evidence type="ECO:0000256" key="1">
    <source>
        <dbReference type="ARBA" id="ARBA00004141"/>
    </source>
</evidence>